<dbReference type="Pfam" id="PF01656">
    <property type="entry name" value="CbiA"/>
    <property type="match status" value="1"/>
</dbReference>
<dbReference type="InterPro" id="IPR027417">
    <property type="entry name" value="P-loop_NTPase"/>
</dbReference>
<dbReference type="eggNOG" id="COG1192">
    <property type="taxonomic scope" value="Bacteria"/>
</dbReference>
<protein>
    <recommendedName>
        <fullName evidence="1">CobQ/CobB/MinD/ParA nucleotide binding domain-containing protein</fullName>
    </recommendedName>
</protein>
<dbReference type="AlphaFoldDB" id="N8X198"/>
<dbReference type="HOGENOM" id="CLU_037612_5_4_6"/>
<dbReference type="Proteomes" id="UP000013070">
    <property type="component" value="Unassembled WGS sequence"/>
</dbReference>
<evidence type="ECO:0000259" key="1">
    <source>
        <dbReference type="Pfam" id="PF01656"/>
    </source>
</evidence>
<dbReference type="Gene3D" id="3.40.50.300">
    <property type="entry name" value="P-loop containing nucleotide triphosphate hydrolases"/>
    <property type="match status" value="1"/>
</dbReference>
<feature type="domain" description="CobQ/CobB/MinD/ParA nucleotide binding" evidence="1">
    <location>
        <begin position="4"/>
        <end position="163"/>
    </location>
</feature>
<reference evidence="2 3" key="1">
    <citation type="submission" date="2013-02" db="EMBL/GenBank/DDBJ databases">
        <title>The Genome Sequence of Acinetobacter sp. NIPH 899.</title>
        <authorList>
            <consortium name="The Broad Institute Genome Sequencing Platform"/>
            <consortium name="The Broad Institute Genome Sequencing Center for Infectious Disease"/>
            <person name="Cerqueira G."/>
            <person name="Feldgarden M."/>
            <person name="Courvalin P."/>
            <person name="Perichon B."/>
            <person name="Grillot-Courvalin C."/>
            <person name="Clermont D."/>
            <person name="Rocha E."/>
            <person name="Yoon E.-J."/>
            <person name="Nemec A."/>
            <person name="Walker B."/>
            <person name="Young S.K."/>
            <person name="Zeng Q."/>
            <person name="Gargeya S."/>
            <person name="Fitzgerald M."/>
            <person name="Haas B."/>
            <person name="Abouelleil A."/>
            <person name="Alvarado L."/>
            <person name="Arachchi H.M."/>
            <person name="Berlin A.M."/>
            <person name="Chapman S.B."/>
            <person name="Dewar J."/>
            <person name="Goldberg J."/>
            <person name="Griggs A."/>
            <person name="Gujja S."/>
            <person name="Hansen M."/>
            <person name="Howarth C."/>
            <person name="Imamovic A."/>
            <person name="Larimer J."/>
            <person name="McCowan C."/>
            <person name="Murphy C."/>
            <person name="Neiman D."/>
            <person name="Pearson M."/>
            <person name="Priest M."/>
            <person name="Roberts A."/>
            <person name="Saif S."/>
            <person name="Shea T."/>
            <person name="Sisk P."/>
            <person name="Sykes S."/>
            <person name="Wortman J."/>
            <person name="Nusbaum C."/>
            <person name="Birren B."/>
        </authorList>
    </citation>
    <scope>NUCLEOTIDE SEQUENCE [LARGE SCALE GENOMIC DNA]</scope>
    <source>
        <strain evidence="2 3">NIPH 899</strain>
    </source>
</reference>
<name>N8X198_9GAMM</name>
<organism evidence="2 3">
    <name type="scientific">Acinetobacter variabilis</name>
    <dbReference type="NCBI Taxonomy" id="70346"/>
    <lineage>
        <taxon>Bacteria</taxon>
        <taxon>Pseudomonadati</taxon>
        <taxon>Pseudomonadota</taxon>
        <taxon>Gammaproteobacteria</taxon>
        <taxon>Moraxellales</taxon>
        <taxon>Moraxellaceae</taxon>
        <taxon>Acinetobacter</taxon>
    </lineage>
</organism>
<sequence>MILLIANTKGGVGKTSLATSFLAALAKDKGVVGVDLDSVNKAASDEWSKNRTELDGRFYFLSGAVGNKIKELADDYDEVVIDAGGYDNTEYRQAIEVADVILIPLLVGSNSNIEGLRKVAETIEKIRPKNLPKVYGVVTKAPHHTASPELDRAINEIINDPLVEPCPTVIGDRVWYTRSFDEGIGLLDLKPIKRNETKYIEIAQNEFLSLFNFIYGGQND</sequence>
<dbReference type="PANTHER" id="PTHR13696:SF96">
    <property type="entry name" value="COBQ_COBB_MIND_PARA NUCLEOTIDE BINDING DOMAIN-CONTAINING PROTEIN"/>
    <property type="match status" value="1"/>
</dbReference>
<dbReference type="InterPro" id="IPR050678">
    <property type="entry name" value="DNA_Partitioning_ATPase"/>
</dbReference>
<dbReference type="SUPFAM" id="SSF52540">
    <property type="entry name" value="P-loop containing nucleoside triphosphate hydrolases"/>
    <property type="match status" value="1"/>
</dbReference>
<evidence type="ECO:0000313" key="3">
    <source>
        <dbReference type="Proteomes" id="UP000013070"/>
    </source>
</evidence>
<dbReference type="PANTHER" id="PTHR13696">
    <property type="entry name" value="P-LOOP CONTAINING NUCLEOSIDE TRIPHOSPHATE HYDROLASE"/>
    <property type="match status" value="1"/>
</dbReference>
<keyword evidence="3" id="KW-1185">Reference proteome</keyword>
<evidence type="ECO:0000313" key="2">
    <source>
        <dbReference type="EMBL" id="ENV00925.1"/>
    </source>
</evidence>
<comment type="caution">
    <text evidence="2">The sequence shown here is derived from an EMBL/GenBank/DDBJ whole genome shotgun (WGS) entry which is preliminary data.</text>
</comment>
<gene>
    <name evidence="2" type="ORF">F969_00072</name>
</gene>
<dbReference type="PIRSF" id="PIRSF009320">
    <property type="entry name" value="Nuc_binding_HP_1000"/>
    <property type="match status" value="1"/>
</dbReference>
<dbReference type="CDD" id="cd02042">
    <property type="entry name" value="ParAB_family"/>
    <property type="match status" value="1"/>
</dbReference>
<proteinExistence type="predicted"/>
<accession>N8X198</accession>
<dbReference type="InterPro" id="IPR002586">
    <property type="entry name" value="CobQ/CobB/MinD/ParA_Nub-bd_dom"/>
</dbReference>
<dbReference type="PATRIC" id="fig|1217710.3.peg.61"/>
<dbReference type="RefSeq" id="WP_004788176.1">
    <property type="nucleotide sequence ID" value="NZ_KB849414.1"/>
</dbReference>
<dbReference type="EMBL" id="APPE01000007">
    <property type="protein sequence ID" value="ENV00925.1"/>
    <property type="molecule type" value="Genomic_DNA"/>
</dbReference>